<dbReference type="Gene3D" id="3.90.226.10">
    <property type="entry name" value="2-enoyl-CoA Hydratase, Chain A, domain 1"/>
    <property type="match status" value="1"/>
</dbReference>
<evidence type="ECO:0000256" key="3">
    <source>
        <dbReference type="ARBA" id="ARBA00022801"/>
    </source>
</evidence>
<dbReference type="GO" id="GO:0009368">
    <property type="term" value="C:endopeptidase Clp complex"/>
    <property type="evidence" value="ECO:0007669"/>
    <property type="project" value="TreeGrafter"/>
</dbReference>
<dbReference type="InterPro" id="IPR018215">
    <property type="entry name" value="ClpP_Ser_AS"/>
</dbReference>
<comment type="function">
    <text evidence="6 10">Cleaves peptides in various proteins in a process that requires ATP hydrolysis. Has a chymotrypsin-like activity. Plays a major role in the degradation of misfolded proteins.</text>
</comment>
<reference evidence="12" key="1">
    <citation type="journal article" date="2014" name="Int. J. Syst. Evol. Microbiol.">
        <title>Complete genome sequence of Corynebacterium casei LMG S-19264T (=DSM 44701T), isolated from a smear-ripened cheese.</title>
        <authorList>
            <consortium name="US DOE Joint Genome Institute (JGI-PGF)"/>
            <person name="Walter F."/>
            <person name="Albersmeier A."/>
            <person name="Kalinowski J."/>
            <person name="Ruckert C."/>
        </authorList>
    </citation>
    <scope>NUCLEOTIDE SEQUENCE</scope>
    <source>
        <strain evidence="12">KCTC 32501</strain>
    </source>
</reference>
<organism evidence="12 13">
    <name type="scientific">Formosimonas limnophila</name>
    <dbReference type="NCBI Taxonomy" id="1384487"/>
    <lineage>
        <taxon>Bacteria</taxon>
        <taxon>Pseudomonadati</taxon>
        <taxon>Pseudomonadota</taxon>
        <taxon>Betaproteobacteria</taxon>
        <taxon>Burkholderiales</taxon>
        <taxon>Burkholderiaceae</taxon>
        <taxon>Formosimonas</taxon>
    </lineage>
</organism>
<evidence type="ECO:0000256" key="9">
    <source>
        <dbReference type="RuleBase" id="RU000549"/>
    </source>
</evidence>
<keyword evidence="3 6" id="KW-0378">Hydrolase</keyword>
<feature type="active site" evidence="7">
    <location>
        <position position="113"/>
    </location>
</feature>
<dbReference type="GO" id="GO:0004252">
    <property type="term" value="F:serine-type endopeptidase activity"/>
    <property type="evidence" value="ECO:0007669"/>
    <property type="project" value="UniProtKB-UniRule"/>
</dbReference>
<name>A0A8J3CNS7_9BURK</name>
<reference evidence="12" key="2">
    <citation type="submission" date="2020-09" db="EMBL/GenBank/DDBJ databases">
        <authorList>
            <person name="Sun Q."/>
            <person name="Kim S."/>
        </authorList>
    </citation>
    <scope>NUCLEOTIDE SEQUENCE</scope>
    <source>
        <strain evidence="12">KCTC 32501</strain>
    </source>
</reference>
<dbReference type="Pfam" id="PF00574">
    <property type="entry name" value="CLP_protease"/>
    <property type="match status" value="1"/>
</dbReference>
<evidence type="ECO:0000256" key="11">
    <source>
        <dbReference type="RuleBase" id="RU003567"/>
    </source>
</evidence>
<dbReference type="InterPro" id="IPR001907">
    <property type="entry name" value="ClpP"/>
</dbReference>
<dbReference type="AlphaFoldDB" id="A0A8J3CNS7"/>
<dbReference type="GO" id="GO:0005737">
    <property type="term" value="C:cytoplasm"/>
    <property type="evidence" value="ECO:0007669"/>
    <property type="project" value="UniProtKB-SubCell"/>
</dbReference>
<dbReference type="RefSeq" id="WP_189493642.1">
    <property type="nucleotide sequence ID" value="NZ_BMZG01000010.1"/>
</dbReference>
<evidence type="ECO:0000256" key="10">
    <source>
        <dbReference type="RuleBase" id="RU000550"/>
    </source>
</evidence>
<evidence type="ECO:0000256" key="1">
    <source>
        <dbReference type="ARBA" id="ARBA00007039"/>
    </source>
</evidence>
<dbReference type="NCBIfam" id="NF001368">
    <property type="entry name" value="PRK00277.1"/>
    <property type="match status" value="1"/>
</dbReference>
<comment type="similarity">
    <text evidence="1 6 11">Belongs to the peptidase S14 family.</text>
</comment>
<sequence>MRYPNQFNASQEPENLGLIPMVVEQTSRGERSFDIYSRLLKERIVFLVGPVTDQSMNLIIAQMLFLESEDPEKDIHLYINSPGGSVSAGLALYDTMQFIKPDVSTMCLGMAASMGAILLAAGAPGKRFALPNSRVMIHQPSGGAQGMASDIEIRAREILILRAKLNQILADRSGQPVERVERDTDRDTWLSADQSLEYGLIDKILTDRASL</sequence>
<dbReference type="PRINTS" id="PR00127">
    <property type="entry name" value="CLPPROTEASEP"/>
</dbReference>
<evidence type="ECO:0000313" key="12">
    <source>
        <dbReference type="EMBL" id="GHA77556.1"/>
    </source>
</evidence>
<keyword evidence="2 6" id="KW-0645">Protease</keyword>
<comment type="subcellular location">
    <subcellularLocation>
        <location evidence="6">Cytoplasm</location>
    </subcellularLocation>
</comment>
<protein>
    <recommendedName>
        <fullName evidence="6 11">ATP-dependent Clp protease proteolytic subunit</fullName>
        <ecNumber evidence="6 9">3.4.21.92</ecNumber>
    </recommendedName>
    <alternativeName>
        <fullName evidence="6">Endopeptidase Clp</fullName>
    </alternativeName>
</protein>
<gene>
    <name evidence="6 12" type="primary">clpP</name>
    <name evidence="12" type="ORF">GCM10009007_18080</name>
</gene>
<evidence type="ECO:0000256" key="6">
    <source>
        <dbReference type="HAMAP-Rule" id="MF_00444"/>
    </source>
</evidence>
<evidence type="ECO:0000256" key="5">
    <source>
        <dbReference type="ARBA" id="ARBA00034021"/>
    </source>
</evidence>
<comment type="subunit">
    <text evidence="6">Fourteen ClpP subunits assemble into 2 heptameric rings which stack back to back to give a disk-like structure with a central cavity, resembling the structure of eukaryotic proteasomes.</text>
</comment>
<dbReference type="CDD" id="cd07017">
    <property type="entry name" value="S14_ClpP_2"/>
    <property type="match status" value="1"/>
</dbReference>
<comment type="caution">
    <text evidence="12">The sequence shown here is derived from an EMBL/GenBank/DDBJ whole genome shotgun (WGS) entry which is preliminary data.</text>
</comment>
<feature type="active site" description="Nucleophile" evidence="6">
    <location>
        <position position="113"/>
    </location>
</feature>
<dbReference type="GO" id="GO:0004176">
    <property type="term" value="F:ATP-dependent peptidase activity"/>
    <property type="evidence" value="ECO:0007669"/>
    <property type="project" value="InterPro"/>
</dbReference>
<dbReference type="InterPro" id="IPR029045">
    <property type="entry name" value="ClpP/crotonase-like_dom_sf"/>
</dbReference>
<dbReference type="GO" id="GO:0051117">
    <property type="term" value="F:ATPase binding"/>
    <property type="evidence" value="ECO:0007669"/>
    <property type="project" value="TreeGrafter"/>
</dbReference>
<dbReference type="InterPro" id="IPR033135">
    <property type="entry name" value="ClpP_His_AS"/>
</dbReference>
<keyword evidence="13" id="KW-1185">Reference proteome</keyword>
<evidence type="ECO:0000256" key="7">
    <source>
        <dbReference type="PROSITE-ProRule" id="PRU10085"/>
    </source>
</evidence>
<evidence type="ECO:0000313" key="13">
    <source>
        <dbReference type="Proteomes" id="UP000614287"/>
    </source>
</evidence>
<dbReference type="FunFam" id="3.90.226.10:FF:000001">
    <property type="entry name" value="ATP-dependent Clp protease proteolytic subunit"/>
    <property type="match status" value="1"/>
</dbReference>
<comment type="catalytic activity">
    <reaction evidence="5 6 8">
        <text>Hydrolysis of proteins to small peptides in the presence of ATP and magnesium. alpha-casein is the usual test substrate. In the absence of ATP, only oligopeptides shorter than five residues are hydrolyzed (such as succinyl-Leu-Tyr-|-NHMec, and Leu-Tyr-Leu-|-Tyr-Trp, in which cleavage of the -Tyr-|-Leu- and -Tyr-|-Trp bonds also occurs).</text>
        <dbReference type="EC" id="3.4.21.92"/>
    </reaction>
</comment>
<keyword evidence="6" id="KW-0963">Cytoplasm</keyword>
<dbReference type="GO" id="GO:0006515">
    <property type="term" value="P:protein quality control for misfolded or incompletely synthesized proteins"/>
    <property type="evidence" value="ECO:0007669"/>
    <property type="project" value="TreeGrafter"/>
</dbReference>
<evidence type="ECO:0000256" key="8">
    <source>
        <dbReference type="PROSITE-ProRule" id="PRU10086"/>
    </source>
</evidence>
<accession>A0A8J3CNS7</accession>
<dbReference type="PROSITE" id="PS00382">
    <property type="entry name" value="CLP_PROTEASE_HIS"/>
    <property type="match status" value="1"/>
</dbReference>
<keyword evidence="4 6" id="KW-0720">Serine protease</keyword>
<dbReference type="PANTHER" id="PTHR10381:SF11">
    <property type="entry name" value="ATP-DEPENDENT CLP PROTEASE PROTEOLYTIC SUBUNIT, MITOCHONDRIAL"/>
    <property type="match status" value="1"/>
</dbReference>
<evidence type="ECO:0000256" key="2">
    <source>
        <dbReference type="ARBA" id="ARBA00022670"/>
    </source>
</evidence>
<dbReference type="InterPro" id="IPR023562">
    <property type="entry name" value="ClpP/TepA"/>
</dbReference>
<dbReference type="NCBIfam" id="TIGR00493">
    <property type="entry name" value="clpP"/>
    <property type="match status" value="1"/>
</dbReference>
<dbReference type="EC" id="3.4.21.92" evidence="6 9"/>
<dbReference type="PROSITE" id="PS00381">
    <property type="entry name" value="CLP_PROTEASE_SER"/>
    <property type="match status" value="1"/>
</dbReference>
<dbReference type="EMBL" id="BMZG01000010">
    <property type="protein sequence ID" value="GHA77556.1"/>
    <property type="molecule type" value="Genomic_DNA"/>
</dbReference>
<evidence type="ECO:0000256" key="4">
    <source>
        <dbReference type="ARBA" id="ARBA00022825"/>
    </source>
</evidence>
<dbReference type="PANTHER" id="PTHR10381">
    <property type="entry name" value="ATP-DEPENDENT CLP PROTEASE PROTEOLYTIC SUBUNIT"/>
    <property type="match status" value="1"/>
</dbReference>
<dbReference type="Proteomes" id="UP000614287">
    <property type="component" value="Unassembled WGS sequence"/>
</dbReference>
<feature type="active site" evidence="6 8">
    <location>
        <position position="138"/>
    </location>
</feature>
<proteinExistence type="inferred from homology"/>
<dbReference type="NCBIfam" id="NF009205">
    <property type="entry name" value="PRK12553.1"/>
    <property type="match status" value="1"/>
</dbReference>
<dbReference type="SUPFAM" id="SSF52096">
    <property type="entry name" value="ClpP/crotonase"/>
    <property type="match status" value="1"/>
</dbReference>
<dbReference type="HAMAP" id="MF_00444">
    <property type="entry name" value="ClpP"/>
    <property type="match status" value="1"/>
</dbReference>